<dbReference type="PANTHER" id="PTHR47053">
    <property type="entry name" value="MUREIN DD-ENDOPEPTIDASE MEPH-RELATED"/>
    <property type="match status" value="1"/>
</dbReference>
<reference evidence="6 7" key="1">
    <citation type="submission" date="2016-10" db="EMBL/GenBank/DDBJ databases">
        <authorList>
            <person name="de Groot N.N."/>
        </authorList>
    </citation>
    <scope>NUCLEOTIDE SEQUENCE [LARGE SCALE GENOMIC DNA]</scope>
    <source>
        <strain evidence="6 7">DSM 24015</strain>
    </source>
</reference>
<comment type="similarity">
    <text evidence="1">Belongs to the peptidase C40 family.</text>
</comment>
<organism evidence="6 7">
    <name type="scientific">Riemerella columbipharyngis</name>
    <dbReference type="NCBI Taxonomy" id="1071918"/>
    <lineage>
        <taxon>Bacteria</taxon>
        <taxon>Pseudomonadati</taxon>
        <taxon>Bacteroidota</taxon>
        <taxon>Flavobacteriia</taxon>
        <taxon>Flavobacteriales</taxon>
        <taxon>Weeksellaceae</taxon>
        <taxon>Riemerella</taxon>
    </lineage>
</organism>
<evidence type="ECO:0000313" key="7">
    <source>
        <dbReference type="Proteomes" id="UP000198517"/>
    </source>
</evidence>
<dbReference type="SUPFAM" id="SSF54001">
    <property type="entry name" value="Cysteine proteinases"/>
    <property type="match status" value="1"/>
</dbReference>
<evidence type="ECO:0000256" key="4">
    <source>
        <dbReference type="ARBA" id="ARBA00022807"/>
    </source>
</evidence>
<keyword evidence="3" id="KW-0378">Hydrolase</keyword>
<evidence type="ECO:0000313" key="6">
    <source>
        <dbReference type="EMBL" id="SDE27751.1"/>
    </source>
</evidence>
<dbReference type="Gene3D" id="3.90.1720.10">
    <property type="entry name" value="endopeptidase domain like (from Nostoc punctiforme)"/>
    <property type="match status" value="1"/>
</dbReference>
<feature type="domain" description="NlpC/P60" evidence="5">
    <location>
        <begin position="52"/>
        <end position="179"/>
    </location>
</feature>
<dbReference type="Pfam" id="PF00877">
    <property type="entry name" value="NLPC_P60"/>
    <property type="match status" value="1"/>
</dbReference>
<dbReference type="OrthoDB" id="9807055at2"/>
<keyword evidence="2" id="KW-0645">Protease</keyword>
<dbReference type="InterPro" id="IPR000064">
    <property type="entry name" value="NLP_P60_dom"/>
</dbReference>
<dbReference type="InterPro" id="IPR038765">
    <property type="entry name" value="Papain-like_cys_pep_sf"/>
</dbReference>
<dbReference type="PROSITE" id="PS51257">
    <property type="entry name" value="PROKAR_LIPOPROTEIN"/>
    <property type="match status" value="1"/>
</dbReference>
<dbReference type="AlphaFoldDB" id="A0A1G7BKW8"/>
<evidence type="ECO:0000256" key="1">
    <source>
        <dbReference type="ARBA" id="ARBA00007074"/>
    </source>
</evidence>
<evidence type="ECO:0000256" key="3">
    <source>
        <dbReference type="ARBA" id="ARBA00022801"/>
    </source>
</evidence>
<dbReference type="InterPro" id="IPR051202">
    <property type="entry name" value="Peptidase_C40"/>
</dbReference>
<dbReference type="GO" id="GO:0008234">
    <property type="term" value="F:cysteine-type peptidase activity"/>
    <property type="evidence" value="ECO:0007669"/>
    <property type="project" value="UniProtKB-KW"/>
</dbReference>
<gene>
    <name evidence="6" type="ORF">SAMN05421544_10634</name>
</gene>
<protein>
    <submittedName>
        <fullName evidence="6">NlpC/P60 family protein</fullName>
    </submittedName>
</protein>
<dbReference type="EMBL" id="FNAS01000006">
    <property type="protein sequence ID" value="SDE27751.1"/>
    <property type="molecule type" value="Genomic_DNA"/>
</dbReference>
<keyword evidence="7" id="KW-1185">Reference proteome</keyword>
<proteinExistence type="inferred from homology"/>
<evidence type="ECO:0000259" key="5">
    <source>
        <dbReference type="PROSITE" id="PS51935"/>
    </source>
</evidence>
<name>A0A1G7BKW8_9FLAO</name>
<dbReference type="PROSITE" id="PS51935">
    <property type="entry name" value="NLPC_P60"/>
    <property type="match status" value="1"/>
</dbReference>
<accession>A0A1G7BKW8</accession>
<dbReference type="GO" id="GO:0006508">
    <property type="term" value="P:proteolysis"/>
    <property type="evidence" value="ECO:0007669"/>
    <property type="project" value="UniProtKB-KW"/>
</dbReference>
<dbReference type="RefSeq" id="WP_092736316.1">
    <property type="nucleotide sequence ID" value="NZ_FNAS01000006.1"/>
</dbReference>
<keyword evidence="4" id="KW-0788">Thiol protease</keyword>
<sequence>MRKYLLVLISLALILTSCGVRKSYPRHYSYQNPKTAENLKSLKSNFRGEASSHKASNIVKTAEKFIGTPYRYGGKSSTGTDCSGLVIQVFSQNNISLPRRSQNQANSGKTIRVSNIQPGDLLFFATGGGNRVSHVGIVHDINTDGDIYFIHASTSRGVILSSLKESYWNKAFLFARRVL</sequence>
<evidence type="ECO:0000256" key="2">
    <source>
        <dbReference type="ARBA" id="ARBA00022670"/>
    </source>
</evidence>
<dbReference type="Proteomes" id="UP000198517">
    <property type="component" value="Unassembled WGS sequence"/>
</dbReference>
<dbReference type="PANTHER" id="PTHR47053:SF1">
    <property type="entry name" value="MUREIN DD-ENDOPEPTIDASE MEPH-RELATED"/>
    <property type="match status" value="1"/>
</dbReference>
<dbReference type="STRING" id="1071918.SAMN05421544_10634"/>